<dbReference type="AlphaFoldDB" id="A0AAN8YFA9"/>
<protein>
    <submittedName>
        <fullName evidence="1">Uncharacterized protein</fullName>
    </submittedName>
</protein>
<gene>
    <name evidence="1" type="ORF">RDI58_010295</name>
</gene>
<organism evidence="1 2">
    <name type="scientific">Solanum bulbocastanum</name>
    <name type="common">Wild potato</name>
    <dbReference type="NCBI Taxonomy" id="147425"/>
    <lineage>
        <taxon>Eukaryota</taxon>
        <taxon>Viridiplantae</taxon>
        <taxon>Streptophyta</taxon>
        <taxon>Embryophyta</taxon>
        <taxon>Tracheophyta</taxon>
        <taxon>Spermatophyta</taxon>
        <taxon>Magnoliopsida</taxon>
        <taxon>eudicotyledons</taxon>
        <taxon>Gunneridae</taxon>
        <taxon>Pentapetalae</taxon>
        <taxon>asterids</taxon>
        <taxon>lamiids</taxon>
        <taxon>Solanales</taxon>
        <taxon>Solanaceae</taxon>
        <taxon>Solanoideae</taxon>
        <taxon>Solaneae</taxon>
        <taxon>Solanum</taxon>
    </lineage>
</organism>
<name>A0AAN8YFA9_SOLBU</name>
<dbReference type="InterPro" id="IPR036691">
    <property type="entry name" value="Endo/exonu/phosph_ase_sf"/>
</dbReference>
<dbReference type="Proteomes" id="UP001371456">
    <property type="component" value="Unassembled WGS sequence"/>
</dbReference>
<dbReference type="SUPFAM" id="SSF56219">
    <property type="entry name" value="DNase I-like"/>
    <property type="match status" value="1"/>
</dbReference>
<evidence type="ECO:0000313" key="1">
    <source>
        <dbReference type="EMBL" id="KAK6791214.1"/>
    </source>
</evidence>
<comment type="caution">
    <text evidence="1">The sequence shown here is derived from an EMBL/GenBank/DDBJ whole genome shotgun (WGS) entry which is preliminary data.</text>
</comment>
<dbReference type="PANTHER" id="PTHR33710">
    <property type="entry name" value="BNAC02G09200D PROTEIN"/>
    <property type="match status" value="1"/>
</dbReference>
<sequence>MNCWGNMTLNRIGSVLWEEYGYYGTLQFANEISDFMQSACMMELKADFTWKNNYVYSRIDRGLVNAAWVQMWSCLEVIVMEPEFSDHFPLSVSLDDRQHKGKLNALN</sequence>
<accession>A0AAN8YFA9</accession>
<dbReference type="Gene3D" id="3.60.10.10">
    <property type="entry name" value="Endonuclease/exonuclease/phosphatase"/>
    <property type="match status" value="1"/>
</dbReference>
<dbReference type="EMBL" id="JBANQN010000004">
    <property type="protein sequence ID" value="KAK6791214.1"/>
    <property type="molecule type" value="Genomic_DNA"/>
</dbReference>
<proteinExistence type="predicted"/>
<evidence type="ECO:0000313" key="2">
    <source>
        <dbReference type="Proteomes" id="UP001371456"/>
    </source>
</evidence>
<keyword evidence="2" id="KW-1185">Reference proteome</keyword>
<dbReference type="PANTHER" id="PTHR33710:SF65">
    <property type="entry name" value="ENDONUCLEASE_EXONUCLEASE_PHOSPHATASE"/>
    <property type="match status" value="1"/>
</dbReference>
<reference evidence="1 2" key="1">
    <citation type="submission" date="2024-02" db="EMBL/GenBank/DDBJ databases">
        <title>de novo genome assembly of Solanum bulbocastanum strain 11H21.</title>
        <authorList>
            <person name="Hosaka A.J."/>
        </authorList>
    </citation>
    <scope>NUCLEOTIDE SEQUENCE [LARGE SCALE GENOMIC DNA]</scope>
    <source>
        <tissue evidence="1">Young leaves</tissue>
    </source>
</reference>